<comment type="caution">
    <text evidence="1">The sequence shown here is derived from an EMBL/GenBank/DDBJ whole genome shotgun (WGS) entry which is preliminary data.</text>
</comment>
<evidence type="ECO:0000313" key="1">
    <source>
        <dbReference type="EMBL" id="KAH6623969.1"/>
    </source>
</evidence>
<dbReference type="EMBL" id="JAGIZQ010000006">
    <property type="protein sequence ID" value="KAH6623969.1"/>
    <property type="molecule type" value="Genomic_DNA"/>
</dbReference>
<protein>
    <submittedName>
        <fullName evidence="1">Uncharacterized protein</fullName>
    </submittedName>
</protein>
<accession>A0ACB7P247</accession>
<name>A0ACB7P247_9PEZI</name>
<proteinExistence type="predicted"/>
<reference evidence="1 2" key="1">
    <citation type="journal article" date="2021" name="Nat. Commun.">
        <title>Genetic determinants of endophytism in the Arabidopsis root mycobiome.</title>
        <authorList>
            <person name="Mesny F."/>
            <person name="Miyauchi S."/>
            <person name="Thiergart T."/>
            <person name="Pickel B."/>
            <person name="Atanasova L."/>
            <person name="Karlsson M."/>
            <person name="Huettel B."/>
            <person name="Barry K.W."/>
            <person name="Haridas S."/>
            <person name="Chen C."/>
            <person name="Bauer D."/>
            <person name="Andreopoulos W."/>
            <person name="Pangilinan J."/>
            <person name="LaButti K."/>
            <person name="Riley R."/>
            <person name="Lipzen A."/>
            <person name="Clum A."/>
            <person name="Drula E."/>
            <person name="Henrissat B."/>
            <person name="Kohler A."/>
            <person name="Grigoriev I.V."/>
            <person name="Martin F.M."/>
            <person name="Hacquard S."/>
        </authorList>
    </citation>
    <scope>NUCLEOTIDE SEQUENCE [LARGE SCALE GENOMIC DNA]</scope>
    <source>
        <strain evidence="1 2">MPI-SDFR-AT-0079</strain>
    </source>
</reference>
<evidence type="ECO:0000313" key="2">
    <source>
        <dbReference type="Proteomes" id="UP000724584"/>
    </source>
</evidence>
<dbReference type="Proteomes" id="UP000724584">
    <property type="component" value="Unassembled WGS sequence"/>
</dbReference>
<keyword evidence="2" id="KW-1185">Reference proteome</keyword>
<gene>
    <name evidence="1" type="ORF">F5144DRAFT_377142</name>
</gene>
<sequence length="602" mass="64685">MIPSKSLAQLDGGPQAPYGSSVWSILQNGIDANPDRAALISVQQPPDHLEHLVGPGPVQSPAMRGPDEILTWSYAQMRRGAARLATVLARHGVPPHSTLLSFIPHSAEWALLLWVSAVRCLTVVSQMPQALRLPEKTAELRTCFALMPAVIVVQDEAAAQLVDETKAATQPARTSNDTTPPFLGLCLSRLSEPRRGWVSLADVAEMSFTDSESAIDPPEVDDRLDRVAQIFFTSGSSGTPKGVPKTVKNLAACTATMADPRPGSTAGVIIGGNFAALASTMPYVFWNSGNTAVLPSSDFSWGAVIRAIEICRITDISMMRTQLSLLLENRDFSLEKVTSLRRIVLGGEVITNDFLSRARELLPGPVVVSGFGMSEVAGLFGWPGGVPDPIPNYNGVVSCGKPMPGARIRVVNEKGLVAALGEAGEMHVGTEGTVERYMHTQPGGKSDTFYEDEFGPWFTTGDIAVLDQAGCVYIVGRKKELIRNVTGILQPHMIESCLSAAFNVQTWVIALASPINGDVPYPIVERLPEGVSSGDMREHFINAVGSSYSLGTILTLEQLGMKSWPLTATGKVFKRELERAAMECMRKDPQLGLASYAIASSY</sequence>
<organism evidence="1 2">
    <name type="scientific">Chaetomium tenue</name>
    <dbReference type="NCBI Taxonomy" id="1854479"/>
    <lineage>
        <taxon>Eukaryota</taxon>
        <taxon>Fungi</taxon>
        <taxon>Dikarya</taxon>
        <taxon>Ascomycota</taxon>
        <taxon>Pezizomycotina</taxon>
        <taxon>Sordariomycetes</taxon>
        <taxon>Sordariomycetidae</taxon>
        <taxon>Sordariales</taxon>
        <taxon>Chaetomiaceae</taxon>
        <taxon>Chaetomium</taxon>
    </lineage>
</organism>